<feature type="signal peptide" evidence="2">
    <location>
        <begin position="1"/>
        <end position="20"/>
    </location>
</feature>
<keyword evidence="4" id="KW-1185">Reference proteome</keyword>
<dbReference type="SMART" id="SM00028">
    <property type="entry name" value="TPR"/>
    <property type="match status" value="11"/>
</dbReference>
<evidence type="ECO:0000313" key="4">
    <source>
        <dbReference type="Proteomes" id="UP000544222"/>
    </source>
</evidence>
<dbReference type="Proteomes" id="UP000544222">
    <property type="component" value="Unassembled WGS sequence"/>
</dbReference>
<evidence type="ECO:0000256" key="2">
    <source>
        <dbReference type="SAM" id="SignalP"/>
    </source>
</evidence>
<comment type="caution">
    <text evidence="3">The sequence shown here is derived from an EMBL/GenBank/DDBJ whole genome shotgun (WGS) entry which is preliminary data.</text>
</comment>
<dbReference type="Pfam" id="PF13174">
    <property type="entry name" value="TPR_6"/>
    <property type="match status" value="1"/>
</dbReference>
<dbReference type="Pfam" id="PF13432">
    <property type="entry name" value="TPR_16"/>
    <property type="match status" value="3"/>
</dbReference>
<dbReference type="AlphaFoldDB" id="A0A7W5DTK0"/>
<evidence type="ECO:0000256" key="1">
    <source>
        <dbReference type="PROSITE-ProRule" id="PRU00339"/>
    </source>
</evidence>
<reference evidence="3 4" key="1">
    <citation type="submission" date="2020-08" db="EMBL/GenBank/DDBJ databases">
        <title>Genomic Encyclopedia of Type Strains, Phase IV (KMG-IV): sequencing the most valuable type-strain genomes for metagenomic binning, comparative biology and taxonomic classification.</title>
        <authorList>
            <person name="Goeker M."/>
        </authorList>
    </citation>
    <scope>NUCLEOTIDE SEQUENCE [LARGE SCALE GENOMIC DNA]</scope>
    <source>
        <strain evidence="3 4">DSM 27471</strain>
    </source>
</reference>
<dbReference type="SUPFAM" id="SSF48452">
    <property type="entry name" value="TPR-like"/>
    <property type="match status" value="2"/>
</dbReference>
<gene>
    <name evidence="3" type="ORF">FHX64_002191</name>
</gene>
<name>A0A7W5DTK0_9PORP</name>
<dbReference type="Gene3D" id="1.25.40.10">
    <property type="entry name" value="Tetratricopeptide repeat domain"/>
    <property type="match status" value="8"/>
</dbReference>
<accession>A0A7W5DTK0</accession>
<dbReference type="PANTHER" id="PTHR12558">
    <property type="entry name" value="CELL DIVISION CYCLE 16,23,27"/>
    <property type="match status" value="1"/>
</dbReference>
<keyword evidence="2" id="KW-0732">Signal</keyword>
<dbReference type="EMBL" id="JACHYB010000002">
    <property type="protein sequence ID" value="MBB3187993.1"/>
    <property type="molecule type" value="Genomic_DNA"/>
</dbReference>
<feature type="chain" id="PRO_5031044801" evidence="2">
    <location>
        <begin position="21"/>
        <end position="1008"/>
    </location>
</feature>
<dbReference type="PROSITE" id="PS50005">
    <property type="entry name" value="TPR"/>
    <property type="match status" value="1"/>
</dbReference>
<dbReference type="InterPro" id="IPR011990">
    <property type="entry name" value="TPR-like_helical_dom_sf"/>
</dbReference>
<organism evidence="3 4">
    <name type="scientific">Microbacter margulisiae</name>
    <dbReference type="NCBI Taxonomy" id="1350067"/>
    <lineage>
        <taxon>Bacteria</taxon>
        <taxon>Pseudomonadati</taxon>
        <taxon>Bacteroidota</taxon>
        <taxon>Bacteroidia</taxon>
        <taxon>Bacteroidales</taxon>
        <taxon>Porphyromonadaceae</taxon>
        <taxon>Microbacter</taxon>
    </lineage>
</organism>
<evidence type="ECO:0000313" key="3">
    <source>
        <dbReference type="EMBL" id="MBB3187993.1"/>
    </source>
</evidence>
<keyword evidence="1" id="KW-0802">TPR repeat</keyword>
<feature type="repeat" description="TPR" evidence="1">
    <location>
        <begin position="615"/>
        <end position="648"/>
    </location>
</feature>
<proteinExistence type="predicted"/>
<protein>
    <submittedName>
        <fullName evidence="3">Tetratricopeptide (TPR) repeat protein</fullName>
    </submittedName>
</protein>
<sequence>MKKLISLLAVLLLLNITAHGQESYAFTQPAHAFRDGVALYLQKQYSAAQQQFRAFLHQANTLDKVNKEEADYYIASCAFALRQSDAMNLIATQIDKYSNSPQISQLHYMAGILNFEAKHYIKATNQLAQVSAKDLDPSEQQLCYFATGYSYMAISKFSDALTAFQPLLGSEKYDAVATYYCGYCKYALDQYSAALPYFQKIDQDQAFASLAPYYVIQIYAKLHDYDKVKSYGNNILATQPHNPKNNEVYRLLGECNYRERNYTQAIAQFEKAGSGNELPRSSLYMWGLSYYLSNKFIDAVMPLSKVAAVSDSLGQNSFFWLGNSYMHLKEPLKAKLAYESASKMSFDKKVQEEAMYNYAMTIYTNASPFGESIKVFDQFLSRFPNSTHGETIKKDLATALLASRDYPAALQAIQKLQTNSPEIAAAKENILFHLGIEQFNLHHYQPAIDYFNQSIASETFASPMAQIYFWRGESYYRQKEYQSAIQNWTAYQSSPQSASDANYNESNYNLGYAYFHLNDFKRSQLYFLRFAGSAHDPLSATYNDALLRIADCHFQLRNFLDARLFYTQVISKNVPASAYALYQTAFIDGLQRHYSIKIDELNKLVTNYPTSEYTEQAYYEIGRSYISLNQYNKAIAAYQTLLTKFPNGALARKAALEIGMAYYNNNEKQQAIAAYKTVVANYPGSTEANEAMQNLENVYVELANVNDYLAYRRSLGKNNELSFNAQDSLTFVTAEKLYISGQPEQAASQLRQYLAQFCPQGNYCIKATYYLADSYRQLHQMDSALVDYQKLATINGNPYQEEALTQCASITYDQKQYNAALNYFQSLLHLTSNSTYKQAALLGVLRSSYLTKNDTTTIAAAKTILNDNQATPDMKAEARFDRAAAYQLINQPDSSFADWNLLAQDLHTLYGAEAKYDIAKYYFETNDLAKSENEILDFINKGTPYRFWLAKSFLLLSDIYVKRGDYFQANQYLLSLRDNYHANDEIQTLIQQRLQAIKEHQNQQSGQQ</sequence>
<dbReference type="RefSeq" id="WP_183413788.1">
    <property type="nucleotide sequence ID" value="NZ_JACHYB010000002.1"/>
</dbReference>
<dbReference type="InterPro" id="IPR019734">
    <property type="entry name" value="TPR_rpt"/>
</dbReference>
<dbReference type="PANTHER" id="PTHR12558:SF13">
    <property type="entry name" value="CELL DIVISION CYCLE PROTEIN 27 HOMOLOG"/>
    <property type="match status" value="1"/>
</dbReference>
<dbReference type="SUPFAM" id="SSF81901">
    <property type="entry name" value="HCP-like"/>
    <property type="match status" value="2"/>
</dbReference>